<evidence type="ECO:0000313" key="1">
    <source>
        <dbReference type="EMBL" id="CEE00800.1"/>
    </source>
</evidence>
<gene>
    <name evidence="1" type="ORF">BT1A1_0953</name>
</gene>
<sequence length="53" mass="6165">MSRQTLAWHETMGLHELVASQSIGLMKLKMGLRNIDDMRKNRNKQQKEGNINI</sequence>
<proteinExistence type="predicted"/>
<name>A0A090IZ13_9BACI</name>
<dbReference type="Proteomes" id="UP000040576">
    <property type="component" value="Unassembled WGS sequence"/>
</dbReference>
<accession>A0A090IZ13</accession>
<protein>
    <submittedName>
        <fullName evidence="1">Uncharacterized protein</fullName>
    </submittedName>
</protein>
<evidence type="ECO:0000313" key="2">
    <source>
        <dbReference type="Proteomes" id="UP000040576"/>
    </source>
</evidence>
<reference evidence="1 2" key="1">
    <citation type="submission" date="2014-07" db="EMBL/GenBank/DDBJ databases">
        <authorList>
            <person name="Wibberg Daniel"/>
        </authorList>
    </citation>
    <scope>NUCLEOTIDE SEQUENCE [LARGE SCALE GENOMIC DNA]</scope>
</reference>
<dbReference type="AlphaFoldDB" id="A0A090IZ13"/>
<dbReference type="EMBL" id="CCRF01000035">
    <property type="protein sequence ID" value="CEE00800.1"/>
    <property type="molecule type" value="Genomic_DNA"/>
</dbReference>
<keyword evidence="2" id="KW-1185">Reference proteome</keyword>
<organism evidence="1 2">
    <name type="scientific">Caldibacillus thermoamylovorans</name>
    <dbReference type="NCBI Taxonomy" id="35841"/>
    <lineage>
        <taxon>Bacteria</taxon>
        <taxon>Bacillati</taxon>
        <taxon>Bacillota</taxon>
        <taxon>Bacilli</taxon>
        <taxon>Bacillales</taxon>
        <taxon>Bacillaceae</taxon>
        <taxon>Caldibacillus</taxon>
    </lineage>
</organism>